<gene>
    <name evidence="1" type="ORF">S12H4_22290</name>
</gene>
<reference evidence="1" key="1">
    <citation type="journal article" date="2014" name="Front. Microbiol.">
        <title>High frequency of phylogenetically diverse reductive dehalogenase-homologous genes in deep subseafloor sedimentary metagenomes.</title>
        <authorList>
            <person name="Kawai M."/>
            <person name="Futagami T."/>
            <person name="Toyoda A."/>
            <person name="Takaki Y."/>
            <person name="Nishi S."/>
            <person name="Hori S."/>
            <person name="Arai W."/>
            <person name="Tsubouchi T."/>
            <person name="Morono Y."/>
            <person name="Uchiyama I."/>
            <person name="Ito T."/>
            <person name="Fujiyama A."/>
            <person name="Inagaki F."/>
            <person name="Takami H."/>
        </authorList>
    </citation>
    <scope>NUCLEOTIDE SEQUENCE</scope>
    <source>
        <strain evidence="1">Expedition CK06-06</strain>
    </source>
</reference>
<accession>X1R1B9</accession>
<feature type="non-terminal residue" evidence="1">
    <location>
        <position position="1"/>
    </location>
</feature>
<evidence type="ECO:0000313" key="1">
    <source>
        <dbReference type="EMBL" id="GAI74562.1"/>
    </source>
</evidence>
<proteinExistence type="predicted"/>
<dbReference type="AlphaFoldDB" id="X1R1B9"/>
<dbReference type="EMBL" id="BARW01011595">
    <property type="protein sequence ID" value="GAI74562.1"/>
    <property type="molecule type" value="Genomic_DNA"/>
</dbReference>
<sequence length="96" mass="10914">AYSEIAEREAKSFEVRDFRQVLGWRIWLFILANYKYMVSPADHGESANQFEDYLDSHSKMLKSIATAILDLSSPSSAVTTSDLLSIHLSKMSNRKV</sequence>
<organism evidence="1">
    <name type="scientific">marine sediment metagenome</name>
    <dbReference type="NCBI Taxonomy" id="412755"/>
    <lineage>
        <taxon>unclassified sequences</taxon>
        <taxon>metagenomes</taxon>
        <taxon>ecological metagenomes</taxon>
    </lineage>
</organism>
<protein>
    <submittedName>
        <fullName evidence="1">Uncharacterized protein</fullName>
    </submittedName>
</protein>
<comment type="caution">
    <text evidence="1">The sequence shown here is derived from an EMBL/GenBank/DDBJ whole genome shotgun (WGS) entry which is preliminary data.</text>
</comment>
<name>X1R1B9_9ZZZZ</name>